<keyword evidence="1" id="KW-0812">Transmembrane</keyword>
<keyword evidence="1" id="KW-0472">Membrane</keyword>
<dbReference type="Pfam" id="PF17460">
    <property type="entry name" value="RP854"/>
    <property type="match status" value="1"/>
</dbReference>
<sequence>MDQDKTLERFVVYLKNIIFFKFIMYFLSIGILVWLLQIFEDDLIQSVEWLNKARRSLYNATAKLASIMDSDDKILEAYHLYEDILTTSDKQRCDSRLKLVKNLRDLADKYNLVDPVNIKMSQSFQRNVDQSIGDKIKVKNYDLQIQFAAPDFNVVLALISEAYTLLPDHSMTLFLEAQEQEVLTPSLIARLTSERYPDLINTVFNVRIREVTVKKR</sequence>
<dbReference type="RefSeq" id="WP_323738155.1">
    <property type="nucleotide sequence ID" value="NZ_CP112932.1"/>
</dbReference>
<accession>A0ABZ0UTL2</accession>
<evidence type="ECO:0000256" key="1">
    <source>
        <dbReference type="SAM" id="Phobius"/>
    </source>
</evidence>
<keyword evidence="1" id="KW-1133">Transmembrane helix</keyword>
<name>A0ABZ0UTL2_9RICK</name>
<gene>
    <name evidence="2" type="ORF">Trichorick_01291</name>
</gene>
<reference evidence="2 3" key="1">
    <citation type="submission" date="2022-10" db="EMBL/GenBank/DDBJ databases">
        <title>Host association and intracellularity evolved multiple times independently in the Rickettsiales.</title>
        <authorList>
            <person name="Castelli M."/>
            <person name="Nardi T."/>
            <person name="Gammuto L."/>
            <person name="Bellinzona G."/>
            <person name="Sabaneyeva E."/>
            <person name="Potekhin A."/>
            <person name="Serra V."/>
            <person name="Petroni G."/>
            <person name="Sassera D."/>
        </authorList>
    </citation>
    <scope>NUCLEOTIDE SEQUENCE [LARGE SCALE GENOMIC DNA]</scope>
    <source>
        <strain evidence="2 3">Kr 154-4</strain>
    </source>
</reference>
<proteinExistence type="predicted"/>
<organism evidence="2 3">
    <name type="scientific">Candidatus Trichorickettsia mobilis</name>
    <dbReference type="NCBI Taxonomy" id="1346319"/>
    <lineage>
        <taxon>Bacteria</taxon>
        <taxon>Pseudomonadati</taxon>
        <taxon>Pseudomonadota</taxon>
        <taxon>Alphaproteobacteria</taxon>
        <taxon>Rickettsiales</taxon>
        <taxon>Rickettsiaceae</taxon>
        <taxon>Rickettsieae</taxon>
        <taxon>Candidatus Trichorickettsia</taxon>
    </lineage>
</organism>
<evidence type="ECO:0000313" key="3">
    <source>
        <dbReference type="Proteomes" id="UP001326613"/>
    </source>
</evidence>
<dbReference type="InterPro" id="IPR020135">
    <property type="entry name" value="Uncharacterised_RP854"/>
</dbReference>
<keyword evidence="3" id="KW-1185">Reference proteome</keyword>
<evidence type="ECO:0000313" key="2">
    <source>
        <dbReference type="EMBL" id="WPY01380.1"/>
    </source>
</evidence>
<feature type="transmembrane region" description="Helical" evidence="1">
    <location>
        <begin position="12"/>
        <end position="36"/>
    </location>
</feature>
<protein>
    <submittedName>
        <fullName evidence="2">RP854 family protein</fullName>
    </submittedName>
</protein>
<dbReference type="EMBL" id="CP112932">
    <property type="protein sequence ID" value="WPY01380.1"/>
    <property type="molecule type" value="Genomic_DNA"/>
</dbReference>
<dbReference type="Proteomes" id="UP001326613">
    <property type="component" value="Chromosome"/>
</dbReference>